<organism evidence="1 2">
    <name type="scientific">Mycobacteroides chelonae</name>
    <name type="common">Mycobacterium chelonae</name>
    <dbReference type="NCBI Taxonomy" id="1774"/>
    <lineage>
        <taxon>Bacteria</taxon>
        <taxon>Bacillati</taxon>
        <taxon>Actinomycetota</taxon>
        <taxon>Actinomycetes</taxon>
        <taxon>Mycobacteriales</taxon>
        <taxon>Mycobacteriaceae</taxon>
        <taxon>Mycobacteroides</taxon>
    </lineage>
</organism>
<reference evidence="1 2" key="1">
    <citation type="submission" date="2016-10" db="EMBL/GenBank/DDBJ databases">
        <title>Evaluation of Human, Veterinary and Environmental Mycobacterium chelonae Isolates by Core Genome Phylogenomic Analysis, Targeted Gene Comparison, and Anti-microbial Susceptibility Patterns: A Tale of Mistaken Identities.</title>
        <authorList>
            <person name="Fogelson S.B."/>
            <person name="Camus A.C."/>
            <person name="Lorenz W."/>
            <person name="Vasireddy R."/>
            <person name="Vasireddy S."/>
            <person name="Smith T."/>
            <person name="Brown-Elliott B.A."/>
            <person name="Wallace R.J.Jr."/>
            <person name="Hasan N.A."/>
            <person name="Reischl U."/>
            <person name="Sanchez S."/>
        </authorList>
    </citation>
    <scope>NUCLEOTIDE SEQUENCE [LARGE SCALE GENOMIC DNA]</scope>
    <source>
        <strain evidence="1 2">15515</strain>
    </source>
</reference>
<protein>
    <submittedName>
        <fullName evidence="1">Uncharacterized protein</fullName>
    </submittedName>
</protein>
<name>A0A1S1LCC4_MYCCH</name>
<evidence type="ECO:0000313" key="2">
    <source>
        <dbReference type="Proteomes" id="UP000180043"/>
    </source>
</evidence>
<dbReference type="RefSeq" id="WP_070947922.1">
    <property type="nucleotide sequence ID" value="NZ_MLIQ01000042.1"/>
</dbReference>
<sequence>MGNNKHAVAQTFHGPKGLVEAAQFTGDTALAVIEWAEIPSSRCFPAGENLATGEQENGFVVITTPRGDERVELGHWIIRDNAGQFDQMTAQDFNQAGFRPTENL</sequence>
<evidence type="ECO:0000313" key="1">
    <source>
        <dbReference type="EMBL" id="OHU47303.1"/>
    </source>
</evidence>
<proteinExistence type="predicted"/>
<dbReference type="AlphaFoldDB" id="A0A1S1LCC4"/>
<comment type="caution">
    <text evidence="1">The sequence shown here is derived from an EMBL/GenBank/DDBJ whole genome shotgun (WGS) entry which is preliminary data.</text>
</comment>
<dbReference type="EMBL" id="MLIQ01000042">
    <property type="protein sequence ID" value="OHU47303.1"/>
    <property type="molecule type" value="Genomic_DNA"/>
</dbReference>
<gene>
    <name evidence="1" type="ORF">BKG82_27005</name>
</gene>
<accession>A0A1S1LCC4</accession>
<dbReference type="Proteomes" id="UP000180043">
    <property type="component" value="Unassembled WGS sequence"/>
</dbReference>